<name>A0A2M8RYJ1_9PAST</name>
<evidence type="ECO:0000256" key="1">
    <source>
        <dbReference type="ARBA" id="ARBA00004141"/>
    </source>
</evidence>
<dbReference type="InterPro" id="IPR000620">
    <property type="entry name" value="EamA_dom"/>
</dbReference>
<accession>A0A2M8RYJ1</accession>
<keyword evidence="2 5" id="KW-0812">Transmembrane</keyword>
<dbReference type="AlphaFoldDB" id="A0A2M8RYJ1"/>
<keyword evidence="4 5" id="KW-0472">Membrane</keyword>
<sequence length="291" mass="32524">MTTDFTRPNYRKAISYMLIAYLSIAVMGVFVKIASANLPADEILFSRFVLGTLFLFPLLYKRRDFRVNRAKLHFFILRNLAGIASMLSLFYSIKHLPVSISVLLMNTSALFVPVIVYLCFGIKTSIKQLCCIFLGFLGVCVILYTNSQQQIGLVYALLGLGGAILAAIAYCSVQELNKTYSPQNIVFYFHLIGALMIGVFFFPGWVMPSYHEVVMLLSVGVFGLIFQIFMTKSFKYASAEVITPFMFVGVIFSGICDRLVWGVSLSYSFWSGAALIVLAISGLAKVSRRKR</sequence>
<dbReference type="PANTHER" id="PTHR22911">
    <property type="entry name" value="ACYL-MALONYL CONDENSING ENZYME-RELATED"/>
    <property type="match status" value="1"/>
</dbReference>
<feature type="transmembrane region" description="Helical" evidence="5">
    <location>
        <begin position="72"/>
        <end position="93"/>
    </location>
</feature>
<feature type="domain" description="EamA" evidence="6">
    <location>
        <begin position="156"/>
        <end position="281"/>
    </location>
</feature>
<dbReference type="SUPFAM" id="SSF103481">
    <property type="entry name" value="Multidrug resistance efflux transporter EmrE"/>
    <property type="match status" value="2"/>
</dbReference>
<dbReference type="EMBL" id="PHGZ01000004">
    <property type="protein sequence ID" value="PJG83963.1"/>
    <property type="molecule type" value="Genomic_DNA"/>
</dbReference>
<feature type="transmembrane region" description="Helical" evidence="5">
    <location>
        <begin position="12"/>
        <end position="31"/>
    </location>
</feature>
<dbReference type="GO" id="GO:0016020">
    <property type="term" value="C:membrane"/>
    <property type="evidence" value="ECO:0007669"/>
    <property type="project" value="UniProtKB-SubCell"/>
</dbReference>
<organism evidence="7 8">
    <name type="scientific">Caviibacterium pharyngocola</name>
    <dbReference type="NCBI Taxonomy" id="28159"/>
    <lineage>
        <taxon>Bacteria</taxon>
        <taxon>Pseudomonadati</taxon>
        <taxon>Pseudomonadota</taxon>
        <taxon>Gammaproteobacteria</taxon>
        <taxon>Pasteurellales</taxon>
        <taxon>Pasteurellaceae</taxon>
        <taxon>Caviibacterium</taxon>
    </lineage>
</organism>
<dbReference type="Proteomes" id="UP000230282">
    <property type="component" value="Unassembled WGS sequence"/>
</dbReference>
<feature type="transmembrane region" description="Helical" evidence="5">
    <location>
        <begin position="241"/>
        <end position="261"/>
    </location>
</feature>
<feature type="domain" description="EamA" evidence="6">
    <location>
        <begin position="12"/>
        <end position="143"/>
    </location>
</feature>
<evidence type="ECO:0000256" key="5">
    <source>
        <dbReference type="SAM" id="Phobius"/>
    </source>
</evidence>
<feature type="transmembrane region" description="Helical" evidence="5">
    <location>
        <begin position="43"/>
        <end position="60"/>
    </location>
</feature>
<comment type="caution">
    <text evidence="7">The sequence shown here is derived from an EMBL/GenBank/DDBJ whole genome shotgun (WGS) entry which is preliminary data.</text>
</comment>
<feature type="transmembrane region" description="Helical" evidence="5">
    <location>
        <begin position="213"/>
        <end position="229"/>
    </location>
</feature>
<feature type="transmembrane region" description="Helical" evidence="5">
    <location>
        <begin position="99"/>
        <end position="122"/>
    </location>
</feature>
<feature type="transmembrane region" description="Helical" evidence="5">
    <location>
        <begin position="129"/>
        <end position="147"/>
    </location>
</feature>
<evidence type="ECO:0000256" key="3">
    <source>
        <dbReference type="ARBA" id="ARBA00022989"/>
    </source>
</evidence>
<dbReference type="PANTHER" id="PTHR22911:SF6">
    <property type="entry name" value="SOLUTE CARRIER FAMILY 35 MEMBER G1"/>
    <property type="match status" value="1"/>
</dbReference>
<feature type="transmembrane region" description="Helical" evidence="5">
    <location>
        <begin position="153"/>
        <end position="173"/>
    </location>
</feature>
<evidence type="ECO:0000259" key="6">
    <source>
        <dbReference type="Pfam" id="PF00892"/>
    </source>
</evidence>
<protein>
    <submittedName>
        <fullName evidence="7">EamA/RhaT family transporter</fullName>
    </submittedName>
</protein>
<dbReference type="RefSeq" id="WP_100295926.1">
    <property type="nucleotide sequence ID" value="NZ_PHGZ01000004.1"/>
</dbReference>
<gene>
    <name evidence="7" type="ORF">CVP04_02310</name>
</gene>
<evidence type="ECO:0000256" key="2">
    <source>
        <dbReference type="ARBA" id="ARBA00022692"/>
    </source>
</evidence>
<evidence type="ECO:0000256" key="4">
    <source>
        <dbReference type="ARBA" id="ARBA00023136"/>
    </source>
</evidence>
<reference evidence="7 8" key="1">
    <citation type="submission" date="2017-11" db="EMBL/GenBank/DDBJ databases">
        <title>Reclassification of Bisgaard taxon 5 as Caviibacterium pharyngocola gen. nov., sp. nov.</title>
        <authorList>
            <person name="Christensen H."/>
        </authorList>
    </citation>
    <scope>NUCLEOTIDE SEQUENCE [LARGE SCALE GENOMIC DNA]</scope>
    <source>
        <strain evidence="7 8">7_3</strain>
    </source>
</reference>
<evidence type="ECO:0000313" key="7">
    <source>
        <dbReference type="EMBL" id="PJG83963.1"/>
    </source>
</evidence>
<comment type="subcellular location">
    <subcellularLocation>
        <location evidence="1">Membrane</location>
        <topology evidence="1">Multi-pass membrane protein</topology>
    </subcellularLocation>
</comment>
<feature type="transmembrane region" description="Helical" evidence="5">
    <location>
        <begin position="267"/>
        <end position="286"/>
    </location>
</feature>
<dbReference type="InterPro" id="IPR037185">
    <property type="entry name" value="EmrE-like"/>
</dbReference>
<feature type="transmembrane region" description="Helical" evidence="5">
    <location>
        <begin position="185"/>
        <end position="207"/>
    </location>
</feature>
<evidence type="ECO:0000313" key="8">
    <source>
        <dbReference type="Proteomes" id="UP000230282"/>
    </source>
</evidence>
<proteinExistence type="predicted"/>
<keyword evidence="8" id="KW-1185">Reference proteome</keyword>
<dbReference type="Pfam" id="PF00892">
    <property type="entry name" value="EamA"/>
    <property type="match status" value="2"/>
</dbReference>
<dbReference type="OrthoDB" id="554876at2"/>
<keyword evidence="3 5" id="KW-1133">Transmembrane helix</keyword>